<comment type="caution">
    <text evidence="1">The sequence shown here is derived from an EMBL/GenBank/DDBJ whole genome shotgun (WGS) entry which is preliminary data.</text>
</comment>
<protein>
    <submittedName>
        <fullName evidence="1">Ribosome biogenesis ATPase rix7</fullName>
    </submittedName>
</protein>
<organism evidence="1 2">
    <name type="scientific">Linderina macrospora</name>
    <dbReference type="NCBI Taxonomy" id="4868"/>
    <lineage>
        <taxon>Eukaryota</taxon>
        <taxon>Fungi</taxon>
        <taxon>Fungi incertae sedis</taxon>
        <taxon>Zoopagomycota</taxon>
        <taxon>Kickxellomycotina</taxon>
        <taxon>Kickxellomycetes</taxon>
        <taxon>Kickxellales</taxon>
        <taxon>Kickxellaceae</taxon>
        <taxon>Linderina</taxon>
    </lineage>
</organism>
<sequence>LLYVELPTPAERADILRTLTKNTPMAGDVNLDDIAADKRCDGYSGADLAGLIREAAVAALRSVFLAQDAGAAQTTGSILVSRENFDTALSRIAPSVSAFDMKKYEALRREYNK</sequence>
<reference evidence="1" key="1">
    <citation type="submission" date="2022-07" db="EMBL/GenBank/DDBJ databases">
        <title>Phylogenomic reconstructions and comparative analyses of Kickxellomycotina fungi.</title>
        <authorList>
            <person name="Reynolds N.K."/>
            <person name="Stajich J.E."/>
            <person name="Barry K."/>
            <person name="Grigoriev I.V."/>
            <person name="Crous P."/>
            <person name="Smith M.E."/>
        </authorList>
    </citation>
    <scope>NUCLEOTIDE SEQUENCE</scope>
    <source>
        <strain evidence="1">NRRL 5244</strain>
    </source>
</reference>
<gene>
    <name evidence="1" type="primary">RIX7_1</name>
    <name evidence="1" type="ORF">FBU59_000863</name>
</gene>
<dbReference type="EMBL" id="JANBPW010000299">
    <property type="protein sequence ID" value="KAJ1950042.1"/>
    <property type="molecule type" value="Genomic_DNA"/>
</dbReference>
<evidence type="ECO:0000313" key="2">
    <source>
        <dbReference type="Proteomes" id="UP001150603"/>
    </source>
</evidence>
<feature type="non-terminal residue" evidence="1">
    <location>
        <position position="1"/>
    </location>
</feature>
<dbReference type="Proteomes" id="UP001150603">
    <property type="component" value="Unassembled WGS sequence"/>
</dbReference>
<evidence type="ECO:0000313" key="1">
    <source>
        <dbReference type="EMBL" id="KAJ1950042.1"/>
    </source>
</evidence>
<proteinExistence type="predicted"/>
<name>A0ACC1JFN8_9FUNG</name>
<accession>A0ACC1JFN8</accession>
<keyword evidence="2" id="KW-1185">Reference proteome</keyword>